<sequence>MGFFAIFRWQLCWSCGLVLDKQRFRTFQVVESSLYLRRIQHCPTLPLSTTNKLLRYDSMDSKLYRSIQTLCGNRRH</sequence>
<dbReference type="AlphaFoldDB" id="A0A817BB99"/>
<reference evidence="1" key="1">
    <citation type="submission" date="2021-01" db="EMBL/GenBank/DDBJ databases">
        <authorList>
            <consortium name="Genoscope - CEA"/>
            <person name="William W."/>
        </authorList>
    </citation>
    <scope>NUCLEOTIDE SEQUENCE</scope>
</reference>
<evidence type="ECO:0000313" key="1">
    <source>
        <dbReference type="EMBL" id="CAF2305106.1"/>
    </source>
</evidence>
<accession>A0A817BB99</accession>
<name>A0A817BB99_BRANA</name>
<gene>
    <name evidence="1" type="ORF">DARMORV10_A04P35180.1</name>
</gene>
<dbReference type="EMBL" id="HG994358">
    <property type="protein sequence ID" value="CAF2305106.1"/>
    <property type="molecule type" value="Genomic_DNA"/>
</dbReference>
<dbReference type="Proteomes" id="UP001295469">
    <property type="component" value="Chromosome A04"/>
</dbReference>
<proteinExistence type="predicted"/>
<protein>
    <submittedName>
        <fullName evidence="1">(rape) hypothetical protein</fullName>
    </submittedName>
</protein>
<organism evidence="1">
    <name type="scientific">Brassica napus</name>
    <name type="common">Rape</name>
    <dbReference type="NCBI Taxonomy" id="3708"/>
    <lineage>
        <taxon>Eukaryota</taxon>
        <taxon>Viridiplantae</taxon>
        <taxon>Streptophyta</taxon>
        <taxon>Embryophyta</taxon>
        <taxon>Tracheophyta</taxon>
        <taxon>Spermatophyta</taxon>
        <taxon>Magnoliopsida</taxon>
        <taxon>eudicotyledons</taxon>
        <taxon>Gunneridae</taxon>
        <taxon>Pentapetalae</taxon>
        <taxon>rosids</taxon>
        <taxon>malvids</taxon>
        <taxon>Brassicales</taxon>
        <taxon>Brassicaceae</taxon>
        <taxon>Brassiceae</taxon>
        <taxon>Brassica</taxon>
    </lineage>
</organism>